<evidence type="ECO:0000259" key="5">
    <source>
        <dbReference type="Pfam" id="PF05193"/>
    </source>
</evidence>
<feature type="domain" description="Peptidase M16 C-terminal" evidence="5">
    <location>
        <begin position="171"/>
        <end position="347"/>
    </location>
</feature>
<evidence type="ECO:0000313" key="7">
    <source>
        <dbReference type="Proteomes" id="UP000069632"/>
    </source>
</evidence>
<dbReference type="SUPFAM" id="SSF63411">
    <property type="entry name" value="LuxS/MPP-like metallohydrolase"/>
    <property type="match status" value="2"/>
</dbReference>
<dbReference type="InterPro" id="IPR001431">
    <property type="entry name" value="Pept_M16_Zn_BS"/>
</dbReference>
<dbReference type="PROSITE" id="PS00143">
    <property type="entry name" value="INSULINASE"/>
    <property type="match status" value="1"/>
</dbReference>
<gene>
    <name evidence="6" type="ORF">ERS672216_01303</name>
</gene>
<sequence length="414" mass="47696">MLPKFEKITLENELEVYHIPLNLGSDVISIDLFYKVGSRNETMGKSGIAHMLEHLNFKSTKTRKSGEFDKIVKGFGGVNNASTGFDYTHYFIKCSKSNLDTSLELYADIMANLNLLDEEFRPERDVVLEERLWRTDNNPSGYLFFRLYNTAFIYHPYHWTPIGFKDDIKNWSIEDIREFHAKFYQPKNAVLLISGDISKDEAFKYAKKHFNDIKNSCEVPVLHTFEPKQDGEKTAILHKDSEVEILAMAYKIPPFTHKDNVALDAISEYLTNGKSAILNRILVDEKELLNQVETYNMAGIDENLFIIFAICNPDVKAQSVKAEILEILNTLKENELEDDDLTKIKNSVKAQFVYSLDSASKVASLYGKYIVQGNLEELFNLQDRVNELNKDDIKTVFNRYFNNANLTTMILRKD</sequence>
<feature type="domain" description="Peptidase M16 N-terminal" evidence="4">
    <location>
        <begin position="27"/>
        <end position="155"/>
    </location>
</feature>
<comment type="similarity">
    <text evidence="2 3">Belongs to the peptidase M16 family.</text>
</comment>
<dbReference type="PANTHER" id="PTHR11851:SF49">
    <property type="entry name" value="MITOCHONDRIAL-PROCESSING PEPTIDASE SUBUNIT ALPHA"/>
    <property type="match status" value="1"/>
</dbReference>
<dbReference type="Pfam" id="PF00675">
    <property type="entry name" value="Peptidase_M16"/>
    <property type="match status" value="1"/>
</dbReference>
<dbReference type="EMBL" id="FIZP01000006">
    <property type="protein sequence ID" value="CZE48224.1"/>
    <property type="molecule type" value="Genomic_DNA"/>
</dbReference>
<dbReference type="InterPro" id="IPR007863">
    <property type="entry name" value="Peptidase_M16_C"/>
</dbReference>
<organism evidence="6 7">
    <name type="scientific">Campylobacter geochelonis</name>
    <dbReference type="NCBI Taxonomy" id="1780362"/>
    <lineage>
        <taxon>Bacteria</taxon>
        <taxon>Pseudomonadati</taxon>
        <taxon>Campylobacterota</taxon>
        <taxon>Epsilonproteobacteria</taxon>
        <taxon>Campylobacterales</taxon>
        <taxon>Campylobacteraceae</taxon>
        <taxon>Campylobacter</taxon>
    </lineage>
</organism>
<evidence type="ECO:0000259" key="4">
    <source>
        <dbReference type="Pfam" id="PF00675"/>
    </source>
</evidence>
<dbReference type="InterPro" id="IPR011765">
    <property type="entry name" value="Pept_M16_N"/>
</dbReference>
<dbReference type="InterPro" id="IPR050361">
    <property type="entry name" value="MPP/UQCRC_Complex"/>
</dbReference>
<dbReference type="GO" id="GO:0004222">
    <property type="term" value="F:metalloendopeptidase activity"/>
    <property type="evidence" value="ECO:0007669"/>
    <property type="project" value="InterPro"/>
</dbReference>
<keyword evidence="7" id="KW-1185">Reference proteome</keyword>
<dbReference type="GO" id="GO:0046872">
    <property type="term" value="F:metal ion binding"/>
    <property type="evidence" value="ECO:0007669"/>
    <property type="project" value="InterPro"/>
</dbReference>
<accession>A0A128EH85</accession>
<dbReference type="InterPro" id="IPR011249">
    <property type="entry name" value="Metalloenz_LuxS/M16"/>
</dbReference>
<evidence type="ECO:0000256" key="2">
    <source>
        <dbReference type="ARBA" id="ARBA00007261"/>
    </source>
</evidence>
<dbReference type="AlphaFoldDB" id="A0A128EH85"/>
<evidence type="ECO:0000313" key="6">
    <source>
        <dbReference type="EMBL" id="CZE48224.1"/>
    </source>
</evidence>
<name>A0A128EH85_9BACT</name>
<dbReference type="GO" id="GO:0006508">
    <property type="term" value="P:proteolysis"/>
    <property type="evidence" value="ECO:0007669"/>
    <property type="project" value="InterPro"/>
</dbReference>
<reference evidence="6 7" key="1">
    <citation type="submission" date="2016-02" db="EMBL/GenBank/DDBJ databases">
        <authorList>
            <consortium name="Pathogen Informatics"/>
        </authorList>
    </citation>
    <scope>NUCLEOTIDE SEQUENCE [LARGE SCALE GENOMIC DNA]</scope>
    <source>
        <strain evidence="6 7">RC20</strain>
    </source>
</reference>
<dbReference type="RefSeq" id="WP_075540321.1">
    <property type="nucleotide sequence ID" value="NZ_CP053844.1"/>
</dbReference>
<dbReference type="OrthoDB" id="9811314at2"/>
<proteinExistence type="inferred from homology"/>
<evidence type="ECO:0000256" key="1">
    <source>
        <dbReference type="ARBA" id="ARBA00001947"/>
    </source>
</evidence>
<evidence type="ECO:0000256" key="3">
    <source>
        <dbReference type="RuleBase" id="RU004447"/>
    </source>
</evidence>
<dbReference type="PANTHER" id="PTHR11851">
    <property type="entry name" value="METALLOPROTEASE"/>
    <property type="match status" value="1"/>
</dbReference>
<dbReference type="Pfam" id="PF05193">
    <property type="entry name" value="Peptidase_M16_C"/>
    <property type="match status" value="1"/>
</dbReference>
<comment type="cofactor">
    <cofactor evidence="1">
        <name>Zn(2+)</name>
        <dbReference type="ChEBI" id="CHEBI:29105"/>
    </cofactor>
</comment>
<dbReference type="Gene3D" id="3.30.830.10">
    <property type="entry name" value="Metalloenzyme, LuxS/M16 peptidase-like"/>
    <property type="match status" value="2"/>
</dbReference>
<dbReference type="Proteomes" id="UP000069632">
    <property type="component" value="Unassembled WGS sequence"/>
</dbReference>
<protein>
    <submittedName>
        <fullName evidence="6">M16 family peptidase</fullName>
    </submittedName>
</protein>